<evidence type="ECO:0000256" key="4">
    <source>
        <dbReference type="ARBA" id="ARBA00024750"/>
    </source>
</evidence>
<dbReference type="InterPro" id="IPR002913">
    <property type="entry name" value="START_lipid-bd_dom"/>
</dbReference>
<dbReference type="EMBL" id="SPLM01000073">
    <property type="protein sequence ID" value="TMW62418.1"/>
    <property type="molecule type" value="Genomic_DNA"/>
</dbReference>
<evidence type="ECO:0000256" key="2">
    <source>
        <dbReference type="ARBA" id="ARBA00023055"/>
    </source>
</evidence>
<dbReference type="SUPFAM" id="SSF55961">
    <property type="entry name" value="Bet v1-like"/>
    <property type="match status" value="1"/>
</dbReference>
<dbReference type="Proteomes" id="UP000794436">
    <property type="component" value="Unassembled WGS sequence"/>
</dbReference>
<accession>A0A8K1CG66</accession>
<feature type="compositionally biased region" description="Basic and acidic residues" evidence="5">
    <location>
        <begin position="1"/>
        <end position="10"/>
    </location>
</feature>
<reference evidence="7" key="1">
    <citation type="submission" date="2019-03" db="EMBL/GenBank/DDBJ databases">
        <title>Long read genome sequence of the mycoparasitic Pythium oligandrum ATCC 38472 isolated from sugarbeet rhizosphere.</title>
        <authorList>
            <person name="Gaulin E."/>
        </authorList>
    </citation>
    <scope>NUCLEOTIDE SEQUENCE</scope>
    <source>
        <strain evidence="7">ATCC 38472_TT</strain>
    </source>
</reference>
<dbReference type="CDD" id="cd00177">
    <property type="entry name" value="START"/>
    <property type="match status" value="1"/>
</dbReference>
<evidence type="ECO:0000313" key="8">
    <source>
        <dbReference type="Proteomes" id="UP000794436"/>
    </source>
</evidence>
<feature type="region of interest" description="Disordered" evidence="5">
    <location>
        <begin position="100"/>
        <end position="123"/>
    </location>
</feature>
<keyword evidence="3" id="KW-0446">Lipid-binding</keyword>
<evidence type="ECO:0000259" key="6">
    <source>
        <dbReference type="PROSITE" id="PS50848"/>
    </source>
</evidence>
<feature type="compositionally biased region" description="Low complexity" evidence="5">
    <location>
        <begin position="14"/>
        <end position="27"/>
    </location>
</feature>
<protein>
    <recommendedName>
        <fullName evidence="6">START domain-containing protein</fullName>
    </recommendedName>
</protein>
<dbReference type="OrthoDB" id="196858at2759"/>
<evidence type="ECO:0000256" key="3">
    <source>
        <dbReference type="ARBA" id="ARBA00023121"/>
    </source>
</evidence>
<dbReference type="PANTHER" id="PTHR46374:SF1">
    <property type="entry name" value="START DOMAIN-CONTAINING PROTEIN"/>
    <property type="match status" value="1"/>
</dbReference>
<feature type="region of interest" description="Disordered" evidence="5">
    <location>
        <begin position="1"/>
        <end position="29"/>
    </location>
</feature>
<sequence>MGVEYTDGRSEFGSSRSMSTAPSSSSSLQVVSDDPRECAYCANLKLIRDVLPPKRCDYCNKHKCQFCTLKFPLIHVKKLPKSMKGNSRICLPCFSERWQGGSRPQNGSSSRESMAGRYPEYGDSQRDSMMMDAAWAGKESFDEAMFGSMRDSLMRESISRDSITRESIMGSSIPTIMENDESETEEQQGFLRRVAGALGLVLSSDNGSSPSSRDVIHVVELWLSLFAAAVLLLITLTEGLTLQQRASLCVVTYGVFLMIHPWIHNVSTGRSMASAAQGKNDGSAVTQMNVSQAQLIRSVPGALPDEYRRKVQSLEDEMAIYLSADYPWKFVKSTSGGKVFESSNSRSIPIFKIESFIGGISIEKFLSYLHRTSIKDRSVWDFNIAKSEVAETFSDKEVKVMYNLQKSFLGGLVSARDFCLLYVTRKNYIVYGSIEHPNVPEKPNATRGSIHFSCFHCTEAQSEKGEPGFFLRYVCQVDIAGNIPQRLQYNGFIDAIEKNMKAFKQAKKLFNK</sequence>
<dbReference type="PANTHER" id="PTHR46374">
    <property type="entry name" value="PROTEIN CBG07384"/>
    <property type="match status" value="1"/>
</dbReference>
<feature type="domain" description="START" evidence="6">
    <location>
        <begin position="328"/>
        <end position="512"/>
    </location>
</feature>
<dbReference type="GO" id="GO:0006869">
    <property type="term" value="P:lipid transport"/>
    <property type="evidence" value="ECO:0007669"/>
    <property type="project" value="UniProtKB-KW"/>
</dbReference>
<dbReference type="Pfam" id="PF01852">
    <property type="entry name" value="START"/>
    <property type="match status" value="1"/>
</dbReference>
<dbReference type="InterPro" id="IPR043556">
    <property type="entry name" value="StARD5/6"/>
</dbReference>
<dbReference type="PROSITE" id="PS50848">
    <property type="entry name" value="START"/>
    <property type="match status" value="1"/>
</dbReference>
<name>A0A8K1CG66_PYTOL</name>
<keyword evidence="1" id="KW-0813">Transport</keyword>
<comment type="function">
    <text evidence="4">May be involved in the intracellular transport of sterols or other lipids. May bind cholesterol or other sterols.</text>
</comment>
<evidence type="ECO:0000256" key="5">
    <source>
        <dbReference type="SAM" id="MobiDB-lite"/>
    </source>
</evidence>
<dbReference type="Gene3D" id="3.30.530.20">
    <property type="match status" value="1"/>
</dbReference>
<feature type="compositionally biased region" description="Polar residues" evidence="5">
    <location>
        <begin position="102"/>
        <end position="112"/>
    </location>
</feature>
<dbReference type="AlphaFoldDB" id="A0A8K1CG66"/>
<gene>
    <name evidence="7" type="ORF">Poli38472_005036</name>
</gene>
<dbReference type="InterPro" id="IPR023393">
    <property type="entry name" value="START-like_dom_sf"/>
</dbReference>
<comment type="caution">
    <text evidence="7">The sequence shown here is derived from an EMBL/GenBank/DDBJ whole genome shotgun (WGS) entry which is preliminary data.</text>
</comment>
<proteinExistence type="predicted"/>
<keyword evidence="2" id="KW-0445">Lipid transport</keyword>
<organism evidence="7 8">
    <name type="scientific">Pythium oligandrum</name>
    <name type="common">Mycoparasitic fungus</name>
    <dbReference type="NCBI Taxonomy" id="41045"/>
    <lineage>
        <taxon>Eukaryota</taxon>
        <taxon>Sar</taxon>
        <taxon>Stramenopiles</taxon>
        <taxon>Oomycota</taxon>
        <taxon>Peronosporomycetes</taxon>
        <taxon>Pythiales</taxon>
        <taxon>Pythiaceae</taxon>
        <taxon>Pythium</taxon>
    </lineage>
</organism>
<dbReference type="GO" id="GO:0008289">
    <property type="term" value="F:lipid binding"/>
    <property type="evidence" value="ECO:0007669"/>
    <property type="project" value="UniProtKB-KW"/>
</dbReference>
<evidence type="ECO:0000313" key="7">
    <source>
        <dbReference type="EMBL" id="TMW62418.1"/>
    </source>
</evidence>
<evidence type="ECO:0000256" key="1">
    <source>
        <dbReference type="ARBA" id="ARBA00022448"/>
    </source>
</evidence>
<keyword evidence="8" id="KW-1185">Reference proteome</keyword>